<gene>
    <name evidence="2" type="ORF">UTRI_02072</name>
</gene>
<evidence type="ECO:0000256" key="1">
    <source>
        <dbReference type="SAM" id="MobiDB-lite"/>
    </source>
</evidence>
<organism evidence="2 3">
    <name type="scientific">Ustilago trichophora</name>
    <dbReference type="NCBI Taxonomy" id="86804"/>
    <lineage>
        <taxon>Eukaryota</taxon>
        <taxon>Fungi</taxon>
        <taxon>Dikarya</taxon>
        <taxon>Basidiomycota</taxon>
        <taxon>Ustilaginomycotina</taxon>
        <taxon>Ustilaginomycetes</taxon>
        <taxon>Ustilaginales</taxon>
        <taxon>Ustilaginaceae</taxon>
        <taxon>Ustilago</taxon>
    </lineage>
</organism>
<dbReference type="EMBL" id="OOIN01000005">
    <property type="protein sequence ID" value="SPO23394.1"/>
    <property type="molecule type" value="Genomic_DNA"/>
</dbReference>
<evidence type="ECO:0000313" key="3">
    <source>
        <dbReference type="Proteomes" id="UP000324022"/>
    </source>
</evidence>
<dbReference type="OrthoDB" id="2556164at2759"/>
<protein>
    <submittedName>
        <fullName evidence="2">Uncharacterized protein</fullName>
    </submittedName>
</protein>
<accession>A0A5C3DY69</accession>
<dbReference type="Proteomes" id="UP000324022">
    <property type="component" value="Unassembled WGS sequence"/>
</dbReference>
<proteinExistence type="predicted"/>
<name>A0A5C3DY69_9BASI</name>
<dbReference type="AlphaFoldDB" id="A0A5C3DY69"/>
<reference evidence="2 3" key="1">
    <citation type="submission" date="2018-03" db="EMBL/GenBank/DDBJ databases">
        <authorList>
            <person name="Guldener U."/>
        </authorList>
    </citation>
    <scope>NUCLEOTIDE SEQUENCE [LARGE SCALE GENOMIC DNA]</scope>
    <source>
        <strain evidence="2 3">NBRC100155</strain>
    </source>
</reference>
<feature type="region of interest" description="Disordered" evidence="1">
    <location>
        <begin position="59"/>
        <end position="81"/>
    </location>
</feature>
<keyword evidence="3" id="KW-1185">Reference proteome</keyword>
<evidence type="ECO:0000313" key="2">
    <source>
        <dbReference type="EMBL" id="SPO23394.1"/>
    </source>
</evidence>
<sequence length="214" mass="23976">MHLQSRPLEIVYAEAVDKFLDEAGLTVKDLFDIIEDKKHRSLLLCGIRSVFASFKKQTRGDAAPLPPPVPSHRSRDPRKLDDSLVPGSTILIRTLTAPHTFRHSDKSIAMGRQKMSFVGRIKNDPRPSAFPHSRKRWIEIEFGTGESAIMRVPSITTLYCDTVRFEKGTLVHLQDVIRLESPAGLDFTKESSIACIVNVTFDVLAKINAQLNAK</sequence>